<dbReference type="STRING" id="1430326.B8W66_02300"/>
<dbReference type="NCBIfam" id="TIGR03083">
    <property type="entry name" value="maleylpyruvate isomerase family mycothiol-dependent enzyme"/>
    <property type="match status" value="1"/>
</dbReference>
<dbReference type="OrthoDB" id="154293at2"/>
<sequence>MTKPGRPLTELDKSEVLGGLFAVWDSLDALLDGLSEPDWRVTSPLPGWDVKAVVAHIVGTESFLLGIAAPEPDVDVSALGHVRNPIGVMNECWVRHLSAESGAGVLARFREVTGRRRKALAGLSDDEWNAATTTPSGPDSYGRFMRIRTFDCWMHEQDIRAALQRPSSDGDLDGPAPRLALDEIAATMGFVVGKLAKAPDGSRVLFELTGPLARSMRVAVDGRAQVVDDFGGAEPTATIRLDGLQFTRLAGGRPMSPARDQDVEFGGDKDLAAHIVERLNFVI</sequence>
<protein>
    <recommendedName>
        <fullName evidence="5">Maleylpyruvate isomerase family mycothiol-dependent enzyme</fullName>
    </recommendedName>
</protein>
<reference evidence="3 4" key="1">
    <citation type="submission" date="2017-04" db="EMBL/GenBank/DDBJ databases">
        <title>The new phylogeny of genus Mycobacterium.</title>
        <authorList>
            <person name="Tortoli E."/>
            <person name="Trovato A."/>
            <person name="Cirillo D.M."/>
        </authorList>
    </citation>
    <scope>NUCLEOTIDE SEQUENCE [LARGE SCALE GENOMIC DNA]</scope>
    <source>
        <strain evidence="3 4">TBL 1200985</strain>
    </source>
</reference>
<dbReference type="InterPro" id="IPR017517">
    <property type="entry name" value="Maleyloyr_isom"/>
</dbReference>
<proteinExistence type="predicted"/>
<dbReference type="SUPFAM" id="SSF109854">
    <property type="entry name" value="DinB/YfiT-like putative metalloenzymes"/>
    <property type="match status" value="1"/>
</dbReference>
<name>A0A1X2M0S9_9MYCO</name>
<evidence type="ECO:0000313" key="3">
    <source>
        <dbReference type="EMBL" id="OSC43228.1"/>
    </source>
</evidence>
<dbReference type="RefSeq" id="WP_085323365.1">
    <property type="nucleotide sequence ID" value="NZ_NCXP01000001.1"/>
</dbReference>
<dbReference type="InterPro" id="IPR034660">
    <property type="entry name" value="DinB/YfiT-like"/>
</dbReference>
<gene>
    <name evidence="3" type="ORF">B8W66_02300</name>
</gene>
<keyword evidence="4" id="KW-1185">Reference proteome</keyword>
<evidence type="ECO:0000259" key="1">
    <source>
        <dbReference type="Pfam" id="PF07398"/>
    </source>
</evidence>
<accession>A0A1X2M0S9</accession>
<dbReference type="Proteomes" id="UP000193247">
    <property type="component" value="Unassembled WGS sequence"/>
</dbReference>
<feature type="domain" description="MDMPI C-terminal" evidence="1">
    <location>
        <begin position="179"/>
        <end position="273"/>
    </location>
</feature>
<dbReference type="Gene3D" id="1.20.120.450">
    <property type="entry name" value="dinb family like domain"/>
    <property type="match status" value="1"/>
</dbReference>
<dbReference type="EMBL" id="NCXP01000001">
    <property type="protein sequence ID" value="OSC43228.1"/>
    <property type="molecule type" value="Genomic_DNA"/>
</dbReference>
<feature type="domain" description="Mycothiol-dependent maleylpyruvate isomerase metal-binding" evidence="2">
    <location>
        <begin position="22"/>
        <end position="160"/>
    </location>
</feature>
<evidence type="ECO:0000313" key="4">
    <source>
        <dbReference type="Proteomes" id="UP000193247"/>
    </source>
</evidence>
<evidence type="ECO:0000259" key="2">
    <source>
        <dbReference type="Pfam" id="PF11716"/>
    </source>
</evidence>
<dbReference type="InterPro" id="IPR010872">
    <property type="entry name" value="MDMPI_C-term_domain"/>
</dbReference>
<comment type="caution">
    <text evidence="3">The sequence shown here is derived from an EMBL/GenBank/DDBJ whole genome shotgun (WGS) entry which is preliminary data.</text>
</comment>
<organism evidence="3 4">
    <name type="scientific">Mycobacterium decipiens</name>
    <dbReference type="NCBI Taxonomy" id="1430326"/>
    <lineage>
        <taxon>Bacteria</taxon>
        <taxon>Bacillati</taxon>
        <taxon>Actinomycetota</taxon>
        <taxon>Actinomycetes</taxon>
        <taxon>Mycobacteriales</taxon>
        <taxon>Mycobacteriaceae</taxon>
        <taxon>Mycobacterium</taxon>
    </lineage>
</organism>
<dbReference type="Pfam" id="PF07398">
    <property type="entry name" value="MDMPI_C"/>
    <property type="match status" value="1"/>
</dbReference>
<dbReference type="InterPro" id="IPR024344">
    <property type="entry name" value="MDMPI_metal-binding"/>
</dbReference>
<evidence type="ECO:0008006" key="5">
    <source>
        <dbReference type="Google" id="ProtNLM"/>
    </source>
</evidence>
<dbReference type="Pfam" id="PF11716">
    <property type="entry name" value="MDMPI_N"/>
    <property type="match status" value="1"/>
</dbReference>
<dbReference type="GO" id="GO:0046872">
    <property type="term" value="F:metal ion binding"/>
    <property type="evidence" value="ECO:0007669"/>
    <property type="project" value="InterPro"/>
</dbReference>
<dbReference type="AlphaFoldDB" id="A0A1X2M0S9"/>